<protein>
    <submittedName>
        <fullName evidence="1">Uncharacterized protein</fullName>
    </submittedName>
</protein>
<gene>
    <name evidence="1" type="ORF">H1Rhizo25960_000002</name>
</gene>
<name>A0A514D935_9VIRU</name>
<sequence length="119" mass="12629">MALPDQTVTINSVAVALPRTGSSLNSGQFTSADGLVSEVVSHDIGKRTRHLLRINHSKIAADPFQSSLNAKYSMSAYIVFDVPPVGYTVAEQKQVIDGFIAQLNASSGALITKVLGNEN</sequence>
<dbReference type="EMBL" id="MN035275">
    <property type="protein sequence ID" value="QDH90116.1"/>
    <property type="molecule type" value="Genomic_RNA"/>
</dbReference>
<proteinExistence type="predicted"/>
<accession>A0A514D935</accession>
<organism evidence="1">
    <name type="scientific">Leviviridae sp</name>
    <dbReference type="NCBI Taxonomy" id="2027243"/>
    <lineage>
        <taxon>Viruses</taxon>
        <taxon>Riboviria</taxon>
        <taxon>Orthornavirae</taxon>
        <taxon>Lenarviricota</taxon>
        <taxon>Leviviricetes</taxon>
        <taxon>Norzivirales</taxon>
        <taxon>Fiersviridae</taxon>
    </lineage>
</organism>
<reference evidence="1" key="1">
    <citation type="submission" date="2019-05" db="EMBL/GenBank/DDBJ databases">
        <title>Metatranscriptomic reconstruction reveals RNA viruses with the potential to shape carbon cycling in soil.</title>
        <authorList>
            <person name="Starr E.P."/>
            <person name="Nuccio E."/>
            <person name="Pett-Ridge J."/>
            <person name="Banfield J.F."/>
            <person name="Firestone M.K."/>
        </authorList>
    </citation>
    <scope>NUCLEOTIDE SEQUENCE</scope>
    <source>
        <strain evidence="1">H1_Rhizo_25_scaffold_960</strain>
    </source>
</reference>
<evidence type="ECO:0000313" key="1">
    <source>
        <dbReference type="EMBL" id="QDH90116.1"/>
    </source>
</evidence>